<reference evidence="4 6" key="2">
    <citation type="submission" date="2018-09" db="EMBL/GenBank/DDBJ databases">
        <title>Genomic Encyclopedia of Archaeal and Bacterial Type Strains, Phase II (KMG-II): from individual species to whole genera.</title>
        <authorList>
            <person name="Goeker M."/>
        </authorList>
    </citation>
    <scope>NUCLEOTIDE SEQUENCE [LARGE SCALE GENOMIC DNA]</scope>
    <source>
        <strain evidence="4 6">DSM 16337</strain>
    </source>
</reference>
<dbReference type="PIRSF" id="PIRSF001522">
    <property type="entry name" value="Peptidase_A26"/>
    <property type="match status" value="1"/>
</dbReference>
<feature type="active site" evidence="1">
    <location>
        <position position="108"/>
    </location>
</feature>
<dbReference type="Proteomes" id="UP000225605">
    <property type="component" value="Unassembled WGS sequence"/>
</dbReference>
<dbReference type="SUPFAM" id="SSF69917">
    <property type="entry name" value="OMPT-like"/>
    <property type="match status" value="1"/>
</dbReference>
<dbReference type="EMBL" id="NIBT01000024">
    <property type="protein sequence ID" value="PHM22567.1"/>
    <property type="molecule type" value="Genomic_DNA"/>
</dbReference>
<dbReference type="Gene3D" id="2.40.128.90">
    <property type="entry name" value="OMPT-like"/>
    <property type="match status" value="1"/>
</dbReference>
<evidence type="ECO:0000313" key="6">
    <source>
        <dbReference type="Proteomes" id="UP000283568"/>
    </source>
</evidence>
<evidence type="ECO:0000313" key="5">
    <source>
        <dbReference type="Proteomes" id="UP000225605"/>
    </source>
</evidence>
<dbReference type="Proteomes" id="UP000283568">
    <property type="component" value="Unassembled WGS sequence"/>
</dbReference>
<dbReference type="InterPro" id="IPR020080">
    <property type="entry name" value="OM_adhesin/peptidase_omptin"/>
</dbReference>
<dbReference type="GO" id="GO:0009279">
    <property type="term" value="C:cell outer membrane"/>
    <property type="evidence" value="ECO:0007669"/>
    <property type="project" value="InterPro"/>
</dbReference>
<dbReference type="InterPro" id="IPR053724">
    <property type="entry name" value="OMP_A26_sf"/>
</dbReference>
<dbReference type="GO" id="GO:0004190">
    <property type="term" value="F:aspartic-type endopeptidase activity"/>
    <property type="evidence" value="ECO:0007669"/>
    <property type="project" value="InterPro"/>
</dbReference>
<reference evidence="3 5" key="1">
    <citation type="journal article" date="2017" name="Nat. Microbiol.">
        <title>Natural product diversity associated with the nematode symbionts Photorhabdus and Xenorhabdus.</title>
        <authorList>
            <person name="Tobias N.J."/>
            <person name="Wolff H."/>
            <person name="Djahanschiri B."/>
            <person name="Grundmann F."/>
            <person name="Kronenwerth M."/>
            <person name="Shi Y.M."/>
            <person name="Simonyi S."/>
            <person name="Grun P."/>
            <person name="Shapiro-Ilan D."/>
            <person name="Pidot S.J."/>
            <person name="Stinear T.P."/>
            <person name="Ebersberger I."/>
            <person name="Bode H.B."/>
        </authorList>
    </citation>
    <scope>NUCLEOTIDE SEQUENCE [LARGE SCALE GENOMIC DNA]</scope>
    <source>
        <strain evidence="3 5">DSM 16337</strain>
    </source>
</reference>
<dbReference type="AlphaFoldDB" id="A0A2D0ILH5"/>
<keyword evidence="2" id="KW-0732">Signal</keyword>
<sequence>MMKKILIATPLLTFSFGIMAAPALSQLDWYDGSVSFSLGLGWLKGESNEHLYGYSKDPKYKSSQLNWKIGDVLIARGKVSWDPLDRLTVNAGGWVRLSSRDSKMVDYDWLDVNQNHWTHWSSSSNTSLNDANEFDLNAAGWLIKQSNYKLGAVLGYQETRFSWTAYGGHYIYDNGANIGEFPAGMAGVGYKQKYSLPYIGLAGQYRYQDFEFNLLLKYSPWVKAWGNDEHYMRRLTLPQRSDKVRYIGASIDAGYYLTQNTKVYTAFIWNKYREGKGQTRLIDYDAGNTKDLGDNSIGIENRNYSIDLGLQYHF</sequence>
<dbReference type="Pfam" id="PF01278">
    <property type="entry name" value="Omptin"/>
    <property type="match status" value="1"/>
</dbReference>
<evidence type="ECO:0000313" key="4">
    <source>
        <dbReference type="EMBL" id="RKE91443.1"/>
    </source>
</evidence>
<feature type="active site" evidence="1">
    <location>
        <position position="230"/>
    </location>
</feature>
<dbReference type="EMBL" id="RAQI01000002">
    <property type="protein sequence ID" value="RKE91443.1"/>
    <property type="molecule type" value="Genomic_DNA"/>
</dbReference>
<feature type="signal peptide" evidence="2">
    <location>
        <begin position="1"/>
        <end position="20"/>
    </location>
</feature>
<dbReference type="InterPro" id="IPR000036">
    <property type="entry name" value="Peptidase_A26_omptin"/>
</dbReference>
<dbReference type="PRINTS" id="PR00482">
    <property type="entry name" value="OMPTIN"/>
</dbReference>
<feature type="active site" evidence="1">
    <location>
        <position position="228"/>
    </location>
</feature>
<dbReference type="GO" id="GO:0006508">
    <property type="term" value="P:proteolysis"/>
    <property type="evidence" value="ECO:0007669"/>
    <property type="project" value="InterPro"/>
</dbReference>
<evidence type="ECO:0000313" key="3">
    <source>
        <dbReference type="EMBL" id="PHM22567.1"/>
    </source>
</evidence>
<accession>A0A2D0ILH5</accession>
<proteinExistence type="predicted"/>
<comment type="caution">
    <text evidence="3">The sequence shown here is derived from an EMBL/GenBank/DDBJ whole genome shotgun (WGS) entry which is preliminary data.</text>
</comment>
<feature type="active site" evidence="1">
    <location>
        <position position="106"/>
    </location>
</feature>
<evidence type="ECO:0000256" key="1">
    <source>
        <dbReference type="PIRSR" id="PIRSR001522-1"/>
    </source>
</evidence>
<organism evidence="3 5">
    <name type="scientific">Xenorhabdus ehlersii</name>
    <dbReference type="NCBI Taxonomy" id="290111"/>
    <lineage>
        <taxon>Bacteria</taxon>
        <taxon>Pseudomonadati</taxon>
        <taxon>Pseudomonadota</taxon>
        <taxon>Gammaproteobacteria</taxon>
        <taxon>Enterobacterales</taxon>
        <taxon>Morganellaceae</taxon>
        <taxon>Xenorhabdus</taxon>
    </lineage>
</organism>
<evidence type="ECO:0000256" key="2">
    <source>
        <dbReference type="SAM" id="SignalP"/>
    </source>
</evidence>
<name>A0A2D0ILH5_9GAMM</name>
<protein>
    <submittedName>
        <fullName evidence="3">Plasminogen activator</fullName>
    </submittedName>
</protein>
<feature type="chain" id="PRO_5013288288" evidence="2">
    <location>
        <begin position="21"/>
        <end position="314"/>
    </location>
</feature>
<keyword evidence="6" id="KW-1185">Reference proteome</keyword>
<gene>
    <name evidence="4" type="ORF">BDE27_1665</name>
    <name evidence="3" type="ORF">Xehl_03578</name>
</gene>